<dbReference type="EMBL" id="VKKY01000001">
    <property type="protein sequence ID" value="KAA3439514.1"/>
    <property type="molecule type" value="Genomic_DNA"/>
</dbReference>
<keyword evidence="1" id="KW-0472">Membrane</keyword>
<protein>
    <submittedName>
        <fullName evidence="2">Uncharacterized protein</fullName>
    </submittedName>
</protein>
<keyword evidence="1" id="KW-0812">Transmembrane</keyword>
<reference evidence="2 3" key="1">
    <citation type="submission" date="2019-07" db="EMBL/GenBank/DDBJ databases">
        <title>Rufibacter sp. nov., isolated from lake sediment.</title>
        <authorList>
            <person name="Qu J.-H."/>
        </authorList>
    </citation>
    <scope>NUCLEOTIDE SEQUENCE [LARGE SCALE GENOMIC DNA]</scope>
    <source>
        <strain evidence="2 3">NBS58-1</strain>
    </source>
</reference>
<feature type="transmembrane region" description="Helical" evidence="1">
    <location>
        <begin position="131"/>
        <end position="148"/>
    </location>
</feature>
<dbReference type="Proteomes" id="UP000324133">
    <property type="component" value="Unassembled WGS sequence"/>
</dbReference>
<proteinExistence type="predicted"/>
<feature type="transmembrane region" description="Helical" evidence="1">
    <location>
        <begin position="93"/>
        <end position="111"/>
    </location>
</feature>
<dbReference type="RefSeq" id="WP_149089157.1">
    <property type="nucleotide sequence ID" value="NZ_VKKY01000001.1"/>
</dbReference>
<organism evidence="2 3">
    <name type="scientific">Rufibacter hautae</name>
    <dbReference type="NCBI Taxonomy" id="2595005"/>
    <lineage>
        <taxon>Bacteria</taxon>
        <taxon>Pseudomonadati</taxon>
        <taxon>Bacteroidota</taxon>
        <taxon>Cytophagia</taxon>
        <taxon>Cytophagales</taxon>
        <taxon>Hymenobacteraceae</taxon>
        <taxon>Rufibacter</taxon>
    </lineage>
</organism>
<evidence type="ECO:0000313" key="2">
    <source>
        <dbReference type="EMBL" id="KAA3439514.1"/>
    </source>
</evidence>
<evidence type="ECO:0000256" key="1">
    <source>
        <dbReference type="SAM" id="Phobius"/>
    </source>
</evidence>
<name>A0A5B6TFV1_9BACT</name>
<accession>A0A5B6TFV1</accession>
<feature type="transmembrane region" description="Helical" evidence="1">
    <location>
        <begin position="60"/>
        <end position="81"/>
    </location>
</feature>
<sequence length="157" mass="17706">MKGSLKQHLSTAAVFGISIALLVGFGALINLYQNTYLLDGGEAFHKGYGHILKENLETGLVFILLVNSIPPILLTFLFFLLLEREVQIIAFKILRVVVLLFLIILMMYLASNLNEGIPLAIDGNQRLLELSLTWVLRFMGFFLGYQLTKSSFLTRRN</sequence>
<feature type="transmembrane region" description="Helical" evidence="1">
    <location>
        <begin position="12"/>
        <end position="32"/>
    </location>
</feature>
<comment type="caution">
    <text evidence="2">The sequence shown here is derived from an EMBL/GenBank/DDBJ whole genome shotgun (WGS) entry which is preliminary data.</text>
</comment>
<evidence type="ECO:0000313" key="3">
    <source>
        <dbReference type="Proteomes" id="UP000324133"/>
    </source>
</evidence>
<keyword evidence="1" id="KW-1133">Transmembrane helix</keyword>
<keyword evidence="3" id="KW-1185">Reference proteome</keyword>
<gene>
    <name evidence="2" type="ORF">FOA19_02160</name>
</gene>
<dbReference type="AlphaFoldDB" id="A0A5B6TFV1"/>